<gene>
    <name evidence="1" type="ORF">DUI87_10390</name>
</gene>
<evidence type="ECO:0008006" key="3">
    <source>
        <dbReference type="Google" id="ProtNLM"/>
    </source>
</evidence>
<name>A0A3M0KIE2_HIRRU</name>
<sequence>MDSGIECTLSKFGNNKLHDIVNMLERKDEIQRDLDRLVRRTSVNLMKLNKGKCKVLHLGHGNPCYKYRLGDELMESSPAEKDVRVLVDKILDMSWQCALAAQEVT</sequence>
<keyword evidence="2" id="KW-1185">Reference proteome</keyword>
<evidence type="ECO:0000313" key="2">
    <source>
        <dbReference type="Proteomes" id="UP000269221"/>
    </source>
</evidence>
<reference evidence="1 2" key="1">
    <citation type="submission" date="2018-07" db="EMBL/GenBank/DDBJ databases">
        <title>A high quality draft genome assembly of the barn swallow (H. rustica rustica).</title>
        <authorList>
            <person name="Formenti G."/>
            <person name="Chiara M."/>
            <person name="Poveda L."/>
            <person name="Francoijs K.-J."/>
            <person name="Bonisoli-Alquati A."/>
            <person name="Canova L."/>
            <person name="Gianfranceschi L."/>
            <person name="Horner D.S."/>
            <person name="Saino N."/>
        </authorList>
    </citation>
    <scope>NUCLEOTIDE SEQUENCE [LARGE SCALE GENOMIC DNA]</scope>
    <source>
        <strain evidence="1">Chelidonia</strain>
        <tissue evidence="1">Blood</tissue>
    </source>
</reference>
<dbReference type="STRING" id="333673.A0A3M0KIE2"/>
<comment type="caution">
    <text evidence="1">The sequence shown here is derived from an EMBL/GenBank/DDBJ whole genome shotgun (WGS) entry which is preliminary data.</text>
</comment>
<dbReference type="EMBL" id="QRBI01000106">
    <property type="protein sequence ID" value="RMC12865.1"/>
    <property type="molecule type" value="Genomic_DNA"/>
</dbReference>
<organism evidence="1 2">
    <name type="scientific">Hirundo rustica rustica</name>
    <dbReference type="NCBI Taxonomy" id="333673"/>
    <lineage>
        <taxon>Eukaryota</taxon>
        <taxon>Metazoa</taxon>
        <taxon>Chordata</taxon>
        <taxon>Craniata</taxon>
        <taxon>Vertebrata</taxon>
        <taxon>Euteleostomi</taxon>
        <taxon>Archelosauria</taxon>
        <taxon>Archosauria</taxon>
        <taxon>Dinosauria</taxon>
        <taxon>Saurischia</taxon>
        <taxon>Theropoda</taxon>
        <taxon>Coelurosauria</taxon>
        <taxon>Aves</taxon>
        <taxon>Neognathae</taxon>
        <taxon>Neoaves</taxon>
        <taxon>Telluraves</taxon>
        <taxon>Australaves</taxon>
        <taxon>Passeriformes</taxon>
        <taxon>Sylvioidea</taxon>
        <taxon>Hirundinidae</taxon>
        <taxon>Hirundo</taxon>
    </lineage>
</organism>
<dbReference type="OrthoDB" id="10056483at2759"/>
<accession>A0A3M0KIE2</accession>
<dbReference type="Proteomes" id="UP000269221">
    <property type="component" value="Unassembled WGS sequence"/>
</dbReference>
<dbReference type="PANTHER" id="PTHR33332">
    <property type="entry name" value="REVERSE TRANSCRIPTASE DOMAIN-CONTAINING PROTEIN"/>
    <property type="match status" value="1"/>
</dbReference>
<proteinExistence type="predicted"/>
<evidence type="ECO:0000313" key="1">
    <source>
        <dbReference type="EMBL" id="RMC12865.1"/>
    </source>
</evidence>
<protein>
    <recommendedName>
        <fullName evidence="3">Rna-directed dna polymerase from mobile element jockey-like</fullName>
    </recommendedName>
</protein>
<dbReference type="AlphaFoldDB" id="A0A3M0KIE2"/>